<dbReference type="Pfam" id="PF00206">
    <property type="entry name" value="Lyase_1"/>
    <property type="match status" value="1"/>
</dbReference>
<dbReference type="SMART" id="SM00998">
    <property type="entry name" value="ADSL_C"/>
    <property type="match status" value="1"/>
</dbReference>
<gene>
    <name evidence="5" type="primary">purB</name>
    <name evidence="5" type="ORF">RZN69_16275</name>
</gene>
<dbReference type="EMBL" id="CP136920">
    <property type="protein sequence ID" value="WOO40178.1"/>
    <property type="molecule type" value="Genomic_DNA"/>
</dbReference>
<dbReference type="GO" id="GO:0004018">
    <property type="term" value="F:N6-(1,2-dicarboxyethyl)AMP AMP-lyase (fumarate-forming) activity"/>
    <property type="evidence" value="ECO:0007669"/>
    <property type="project" value="UniProtKB-UniRule"/>
</dbReference>
<dbReference type="EC" id="4.3.2.2" evidence="2 3"/>
<keyword evidence="6" id="KW-1185">Reference proteome</keyword>
<accession>A0AAQ3QQF1</accession>
<dbReference type="Gene3D" id="1.10.275.60">
    <property type="match status" value="1"/>
</dbReference>
<dbReference type="Gene3D" id="1.10.40.30">
    <property type="entry name" value="Fumarase/aspartase (C-terminal domain)"/>
    <property type="match status" value="1"/>
</dbReference>
<dbReference type="InterPro" id="IPR020557">
    <property type="entry name" value="Fumarate_lyase_CS"/>
</dbReference>
<keyword evidence="1 3" id="KW-0456">Lyase</keyword>
<evidence type="ECO:0000256" key="3">
    <source>
        <dbReference type="RuleBase" id="RU361172"/>
    </source>
</evidence>
<dbReference type="GO" id="GO:0070626">
    <property type="term" value="F:(S)-2-(5-amino-1-(5-phospho-D-ribosyl)imidazole-4-carboxamido) succinate lyase (fumarate-forming) activity"/>
    <property type="evidence" value="ECO:0007669"/>
    <property type="project" value="TreeGrafter"/>
</dbReference>
<dbReference type="SUPFAM" id="SSF48557">
    <property type="entry name" value="L-aspartase-like"/>
    <property type="match status" value="1"/>
</dbReference>
<dbReference type="InterPro" id="IPR004769">
    <property type="entry name" value="Pur_lyase"/>
</dbReference>
<dbReference type="GO" id="GO:0005829">
    <property type="term" value="C:cytosol"/>
    <property type="evidence" value="ECO:0007669"/>
    <property type="project" value="TreeGrafter"/>
</dbReference>
<dbReference type="Proteomes" id="UP001304300">
    <property type="component" value="Chromosome"/>
</dbReference>
<dbReference type="NCBIfam" id="TIGR00928">
    <property type="entry name" value="purB"/>
    <property type="match status" value="1"/>
</dbReference>
<dbReference type="InterPro" id="IPR008948">
    <property type="entry name" value="L-Aspartase-like"/>
</dbReference>
<evidence type="ECO:0000256" key="2">
    <source>
        <dbReference type="NCBIfam" id="TIGR00928"/>
    </source>
</evidence>
<evidence type="ECO:0000259" key="4">
    <source>
        <dbReference type="SMART" id="SM00998"/>
    </source>
</evidence>
<dbReference type="PRINTS" id="PR00149">
    <property type="entry name" value="FUMRATELYASE"/>
</dbReference>
<sequence>MEEIPNVLAQRYASGAMREIWSPEGRIIAERDLWIAVLKAQKDLGLPVSADAIASFESVRDQVNLESIQERERVTRHDVKSRIEEFCDLAGAEGVHQGMTSRDLTENVEQLLVLRSLRLIREKSVAAMIALSKRAAQYRDLPITGRTHNVAAQATTYGRRIAMFGEEMLLAWEAFDTLVSRYPARGLKGAVGTQLDTLNLFDGDVAKVVELEERFAKHLGFEQVLGAPGQVYPRSLDFAVASALYQLGSGPASFARTLRLMAGHELASEGFLPGQVGSSAMPHKMNSRSCERIDGFHVILRGQLTMAAGLAGDQWNEGDVSCSVVRRAFLPDCFFAIDGLLETLITVLNQMEANPAVIEQENRHYLPFLLTTTVLMEAVKAGTGRETAHEVIKEHAVATARDIRSAKVRENDLFVRLANDDRIPLSSEDLDAILDRGAKATGMATAQTDAFNARVAEVEKRFPGASSFQPDAIL</sequence>
<comment type="catalytic activity">
    <reaction evidence="3">
        <text>(2S)-2-[5-amino-1-(5-phospho-beta-D-ribosyl)imidazole-4-carboxamido]succinate = 5-amino-1-(5-phospho-beta-D-ribosyl)imidazole-4-carboxamide + fumarate</text>
        <dbReference type="Rhea" id="RHEA:23920"/>
        <dbReference type="ChEBI" id="CHEBI:29806"/>
        <dbReference type="ChEBI" id="CHEBI:58443"/>
        <dbReference type="ChEBI" id="CHEBI:58475"/>
        <dbReference type="EC" id="4.3.2.2"/>
    </reaction>
</comment>
<dbReference type="PANTHER" id="PTHR43172:SF1">
    <property type="entry name" value="ADENYLOSUCCINATE LYASE"/>
    <property type="match status" value="1"/>
</dbReference>
<dbReference type="RefSeq" id="WP_317832314.1">
    <property type="nucleotide sequence ID" value="NZ_CP136920.1"/>
</dbReference>
<dbReference type="PROSITE" id="PS00163">
    <property type="entry name" value="FUMARATE_LYASES"/>
    <property type="match status" value="1"/>
</dbReference>
<evidence type="ECO:0000313" key="5">
    <source>
        <dbReference type="EMBL" id="WOO40178.1"/>
    </source>
</evidence>
<dbReference type="InterPro" id="IPR000362">
    <property type="entry name" value="Fumarate_lyase_fam"/>
</dbReference>
<dbReference type="KEGG" id="puo:RZN69_16275"/>
<dbReference type="InterPro" id="IPR022761">
    <property type="entry name" value="Fumarate_lyase_N"/>
</dbReference>
<dbReference type="Pfam" id="PF10397">
    <property type="entry name" value="ADSL_C"/>
    <property type="match status" value="1"/>
</dbReference>
<dbReference type="PANTHER" id="PTHR43172">
    <property type="entry name" value="ADENYLOSUCCINATE LYASE"/>
    <property type="match status" value="1"/>
</dbReference>
<dbReference type="GO" id="GO:0044208">
    <property type="term" value="P:'de novo' AMP biosynthetic process"/>
    <property type="evidence" value="ECO:0007669"/>
    <property type="project" value="TreeGrafter"/>
</dbReference>
<comment type="pathway">
    <text evidence="3">Purine metabolism; AMP biosynthesis via de novo pathway; AMP from IMP: step 2/2.</text>
</comment>
<dbReference type="AlphaFoldDB" id="A0AAQ3QQF1"/>
<organism evidence="5 6">
    <name type="scientific">Rubellicoccus peritrichatus</name>
    <dbReference type="NCBI Taxonomy" id="3080537"/>
    <lineage>
        <taxon>Bacteria</taxon>
        <taxon>Pseudomonadati</taxon>
        <taxon>Verrucomicrobiota</taxon>
        <taxon>Opitutia</taxon>
        <taxon>Puniceicoccales</taxon>
        <taxon>Cerasicoccaceae</taxon>
        <taxon>Rubellicoccus</taxon>
    </lineage>
</organism>
<keyword evidence="3" id="KW-0658">Purine biosynthesis</keyword>
<dbReference type="Gene3D" id="1.20.200.10">
    <property type="entry name" value="Fumarase/aspartase (Central domain)"/>
    <property type="match status" value="1"/>
</dbReference>
<dbReference type="InterPro" id="IPR019468">
    <property type="entry name" value="AdenyloSucc_lyase_C"/>
</dbReference>
<comment type="pathway">
    <text evidence="3">Purine metabolism; IMP biosynthesis via de novo pathway; 5-amino-1-(5-phospho-D-ribosyl)imidazole-4-carboxamide from 5-amino-1-(5-phospho-D-ribosyl)imidazole-4-carboxylate: step 2/2.</text>
</comment>
<evidence type="ECO:0000256" key="1">
    <source>
        <dbReference type="ARBA" id="ARBA00023239"/>
    </source>
</evidence>
<proteinExistence type="inferred from homology"/>
<evidence type="ECO:0000313" key="6">
    <source>
        <dbReference type="Proteomes" id="UP001304300"/>
    </source>
</evidence>
<feature type="domain" description="Adenylosuccinate lyase C-terminal" evidence="4">
    <location>
        <begin position="366"/>
        <end position="452"/>
    </location>
</feature>
<protein>
    <recommendedName>
        <fullName evidence="2 3">Adenylosuccinate lyase</fullName>
        <shortName evidence="3">ASL</shortName>
        <ecNumber evidence="2 3">4.3.2.2</ecNumber>
    </recommendedName>
    <alternativeName>
        <fullName evidence="3">Adenylosuccinase</fullName>
    </alternativeName>
</protein>
<comment type="catalytic activity">
    <reaction evidence="3">
        <text>N(6)-(1,2-dicarboxyethyl)-AMP = fumarate + AMP</text>
        <dbReference type="Rhea" id="RHEA:16853"/>
        <dbReference type="ChEBI" id="CHEBI:29806"/>
        <dbReference type="ChEBI" id="CHEBI:57567"/>
        <dbReference type="ChEBI" id="CHEBI:456215"/>
        <dbReference type="EC" id="4.3.2.2"/>
    </reaction>
</comment>
<reference evidence="5 6" key="1">
    <citation type="submission" date="2023-10" db="EMBL/GenBank/DDBJ databases">
        <title>Rubellicoccus peritrichatus gen. nov., sp. nov., isolated from an algae of coral reef tank.</title>
        <authorList>
            <person name="Luo J."/>
        </authorList>
    </citation>
    <scope>NUCLEOTIDE SEQUENCE [LARGE SCALE GENOMIC DNA]</scope>
    <source>
        <strain evidence="5 6">CR14</strain>
    </source>
</reference>
<name>A0AAQ3QQF1_9BACT</name>
<comment type="similarity">
    <text evidence="3">Belongs to the lyase 1 family. Adenylosuccinate lyase subfamily.</text>
</comment>